<keyword evidence="2 4" id="KW-0479">Metal-binding</keyword>
<dbReference type="Proteomes" id="UP001172082">
    <property type="component" value="Unassembled WGS sequence"/>
</dbReference>
<evidence type="ECO:0000259" key="5">
    <source>
        <dbReference type="PROSITE" id="PS51007"/>
    </source>
</evidence>
<gene>
    <name evidence="6" type="ORF">QQ008_25650</name>
</gene>
<evidence type="ECO:0000256" key="4">
    <source>
        <dbReference type="PROSITE-ProRule" id="PRU00433"/>
    </source>
</evidence>
<keyword evidence="1 4" id="KW-0349">Heme</keyword>
<evidence type="ECO:0000313" key="6">
    <source>
        <dbReference type="EMBL" id="MDN5204801.1"/>
    </source>
</evidence>
<keyword evidence="3 4" id="KW-0408">Iron</keyword>
<dbReference type="Pfam" id="PF07583">
    <property type="entry name" value="PSCyt2"/>
    <property type="match status" value="1"/>
</dbReference>
<dbReference type="Pfam" id="PF07635">
    <property type="entry name" value="PSCyt1"/>
    <property type="match status" value="1"/>
</dbReference>
<organism evidence="6 7">
    <name type="scientific">Splendidivirga corallicola</name>
    <dbReference type="NCBI Taxonomy" id="3051826"/>
    <lineage>
        <taxon>Bacteria</taxon>
        <taxon>Pseudomonadati</taxon>
        <taxon>Bacteroidota</taxon>
        <taxon>Cytophagia</taxon>
        <taxon>Cytophagales</taxon>
        <taxon>Splendidivirgaceae</taxon>
        <taxon>Splendidivirga</taxon>
    </lineage>
</organism>
<dbReference type="PROSITE" id="PS51007">
    <property type="entry name" value="CYTC"/>
    <property type="match status" value="1"/>
</dbReference>
<dbReference type="InterPro" id="IPR011429">
    <property type="entry name" value="Cyt_c_Planctomycete-type"/>
</dbReference>
<reference evidence="6" key="1">
    <citation type="submission" date="2023-06" db="EMBL/GenBank/DDBJ databases">
        <title>Genomic of Parafulvivirga corallium.</title>
        <authorList>
            <person name="Wang G."/>
        </authorList>
    </citation>
    <scope>NUCLEOTIDE SEQUENCE</scope>
    <source>
        <strain evidence="6">BMA10</strain>
    </source>
</reference>
<evidence type="ECO:0000256" key="1">
    <source>
        <dbReference type="ARBA" id="ARBA00022617"/>
    </source>
</evidence>
<keyword evidence="7" id="KW-1185">Reference proteome</keyword>
<evidence type="ECO:0000256" key="2">
    <source>
        <dbReference type="ARBA" id="ARBA00022723"/>
    </source>
</evidence>
<dbReference type="PROSITE" id="PS51257">
    <property type="entry name" value="PROKAR_LIPOPROTEIN"/>
    <property type="match status" value="1"/>
</dbReference>
<dbReference type="EMBL" id="JAUJEA010000013">
    <property type="protein sequence ID" value="MDN5204801.1"/>
    <property type="molecule type" value="Genomic_DNA"/>
</dbReference>
<dbReference type="InterPro" id="IPR036909">
    <property type="entry name" value="Cyt_c-like_dom_sf"/>
</dbReference>
<dbReference type="PANTHER" id="PTHR35889:SF3">
    <property type="entry name" value="F-BOX DOMAIN-CONTAINING PROTEIN"/>
    <property type="match status" value="1"/>
</dbReference>
<dbReference type="PANTHER" id="PTHR35889">
    <property type="entry name" value="CYCLOINULO-OLIGOSACCHARIDE FRUCTANOTRANSFERASE-RELATED"/>
    <property type="match status" value="1"/>
</dbReference>
<dbReference type="SUPFAM" id="SSF46626">
    <property type="entry name" value="Cytochrome c"/>
    <property type="match status" value="1"/>
</dbReference>
<evidence type="ECO:0000256" key="3">
    <source>
        <dbReference type="ARBA" id="ARBA00023004"/>
    </source>
</evidence>
<accession>A0ABT8KVJ5</accession>
<proteinExistence type="predicted"/>
<dbReference type="InterPro" id="IPR022655">
    <property type="entry name" value="DUF1553"/>
</dbReference>
<dbReference type="InterPro" id="IPR009056">
    <property type="entry name" value="Cyt_c-like_dom"/>
</dbReference>
<feature type="domain" description="Cytochrome c" evidence="5">
    <location>
        <begin position="336"/>
        <end position="411"/>
    </location>
</feature>
<comment type="caution">
    <text evidence="6">The sequence shown here is derived from an EMBL/GenBank/DDBJ whole genome shotgun (WGS) entry which is preliminary data.</text>
</comment>
<protein>
    <submittedName>
        <fullName evidence="6">PSD1 and planctomycete cytochrome C domain-containing protein</fullName>
    </submittedName>
</protein>
<dbReference type="InterPro" id="IPR011444">
    <property type="entry name" value="DUF1549"/>
</dbReference>
<dbReference type="Pfam" id="PF07587">
    <property type="entry name" value="PSD1"/>
    <property type="match status" value="1"/>
</dbReference>
<sequence length="775" mass="88228">MQGKKSWLEGQIFMTISLLLLAFLIGACGNESGSSKYDKKKLPDLVDFNFHIKPILSDRCFACHGPDANAREGDLRLDTEEGAFAAIGENKDRFPIVPGDLKSSQVHYRITSDDPEEKMPPPESNLSLTDYEIKLIDKWIEQGAEWKKHWSFIPLKEPDLPVVEQEDWVRNPIDNFVLSRLEKEGLKPTGEATKETLIRRASLDITGLPPTLEEVDAFVEDTSPNAYEKLVDRLLDSPAYGERMAMEWMDVARYADSHGYQDDVERVMWPWRDWVIKAFNKNLPFDDFIEWQIAGDLLENPTTEQILATAFNRNHMITQEGGIIEEEYRVEYVADRTNTTGKAFLGLTLECARCHEHKYDPISQKDYYQLFAFYNNVPERGLAPYQGVPDPKITLTKEEVSDIVSFVDEQPIELMVMSEMDEPRDCFVLVRGGYENHGEKVEASAPKAILEFADDLPKNRIGLVKWLTDEKNPLTTRVLVNRYWQLYFGTGIVSTPEDFGNQGALPSHPELLDWLAWEFIKSGWDLKALHKLIVTSATYRQSSQVDDELYEYDPQNILLARGPRHRLSAEMLRDYALSVSGLLVDRLGGPSVKPYQPEGLWAEKIGGGGGSLVRYKQSEGEGLYRKSLYTFWKRTVPPPSMMTFDASERNVCTVKRQSTSTPLQALVLLNDPQYTEASRVLAERVVKEGGNSIEDKIQYAFRTTTARYANEDELAILKEVFDREYQGFNEDKESAEQLLLIGEHIFDNKLDPAETAAYTVVVNTIFNLSETITKG</sequence>
<evidence type="ECO:0000313" key="7">
    <source>
        <dbReference type="Proteomes" id="UP001172082"/>
    </source>
</evidence>
<dbReference type="RefSeq" id="WP_346754825.1">
    <property type="nucleotide sequence ID" value="NZ_JAUJEA010000013.1"/>
</dbReference>
<name>A0ABT8KVJ5_9BACT</name>